<reference evidence="1 2" key="1">
    <citation type="submission" date="2022-10" db="EMBL/GenBank/DDBJ databases">
        <title>Luteolibacter flavescens strain MCCC 1K03193, whole genome shotgun sequencing project.</title>
        <authorList>
            <person name="Zhao G."/>
            <person name="Shen L."/>
        </authorList>
    </citation>
    <scope>NUCLEOTIDE SEQUENCE [LARGE SCALE GENOMIC DNA]</scope>
    <source>
        <strain evidence="1 2">MCCC 1K03193</strain>
    </source>
</reference>
<keyword evidence="2" id="KW-1185">Reference proteome</keyword>
<accession>A0ABT3FMZ1</accession>
<comment type="caution">
    <text evidence="1">The sequence shown here is derived from an EMBL/GenBank/DDBJ whole genome shotgun (WGS) entry which is preliminary data.</text>
</comment>
<organism evidence="1 2">
    <name type="scientific">Luteolibacter flavescens</name>
    <dbReference type="NCBI Taxonomy" id="1859460"/>
    <lineage>
        <taxon>Bacteria</taxon>
        <taxon>Pseudomonadati</taxon>
        <taxon>Verrucomicrobiota</taxon>
        <taxon>Verrucomicrobiia</taxon>
        <taxon>Verrucomicrobiales</taxon>
        <taxon>Verrucomicrobiaceae</taxon>
        <taxon>Luteolibacter</taxon>
    </lineage>
</organism>
<dbReference type="PROSITE" id="PS51257">
    <property type="entry name" value="PROKAR_LIPOPROTEIN"/>
    <property type="match status" value="1"/>
</dbReference>
<dbReference type="EMBL" id="JAPDDS010000004">
    <property type="protein sequence ID" value="MCW1884827.1"/>
    <property type="molecule type" value="Genomic_DNA"/>
</dbReference>
<evidence type="ECO:0000313" key="2">
    <source>
        <dbReference type="Proteomes" id="UP001207930"/>
    </source>
</evidence>
<protein>
    <recommendedName>
        <fullName evidence="3">Lipoprotein</fullName>
    </recommendedName>
</protein>
<evidence type="ECO:0008006" key="3">
    <source>
        <dbReference type="Google" id="ProtNLM"/>
    </source>
</evidence>
<dbReference type="Proteomes" id="UP001207930">
    <property type="component" value="Unassembled WGS sequence"/>
</dbReference>
<name>A0ABT3FMZ1_9BACT</name>
<evidence type="ECO:0000313" key="1">
    <source>
        <dbReference type="EMBL" id="MCW1884827.1"/>
    </source>
</evidence>
<sequence length="140" mass="15506">MKRIAAVLVSLLLTGCSGPSKFEKLVGVEEPLVSSREESGVRFHREYYVYNKTSKDGASNFDSICAKLSGKYDTDSGFNPGSVKFELGKFGHPPGPPKGFEEQYSANITRHYCLESRDRMHVIHVYESSQHVCVLLADGS</sequence>
<proteinExistence type="predicted"/>
<gene>
    <name evidence="1" type="ORF">OKA04_08815</name>
</gene>
<dbReference type="RefSeq" id="WP_264500784.1">
    <property type="nucleotide sequence ID" value="NZ_JAPDDS010000004.1"/>
</dbReference>